<reference evidence="9 10" key="1">
    <citation type="journal article" date="2024" name="IMA Fungus">
        <title>IMA Genome - F19 : A genome assembly and annotation guide to empower mycologists, including annotated draft genome sequences of Ceratocystis pirilliformis, Diaporthe australafricana, Fusarium ophioides, Paecilomyces lecythidis, and Sporothrix stenoceras.</title>
        <authorList>
            <person name="Aylward J."/>
            <person name="Wilson A.M."/>
            <person name="Visagie C.M."/>
            <person name="Spraker J."/>
            <person name="Barnes I."/>
            <person name="Buitendag C."/>
            <person name="Ceriani C."/>
            <person name="Del Mar Angel L."/>
            <person name="du Plessis D."/>
            <person name="Fuchs T."/>
            <person name="Gasser K."/>
            <person name="Kramer D."/>
            <person name="Li W."/>
            <person name="Munsamy K."/>
            <person name="Piso A."/>
            <person name="Price J.L."/>
            <person name="Sonnekus B."/>
            <person name="Thomas C."/>
            <person name="van der Nest A."/>
            <person name="van Dijk A."/>
            <person name="van Heerden A."/>
            <person name="van Vuuren N."/>
            <person name="Yilmaz N."/>
            <person name="Duong T.A."/>
            <person name="van der Merwe N.A."/>
            <person name="Wingfield M.J."/>
            <person name="Wingfield B.D."/>
        </authorList>
    </citation>
    <scope>NUCLEOTIDE SEQUENCE [LARGE SCALE GENOMIC DNA]</scope>
    <source>
        <strain evidence="9 10">CMW 5346</strain>
    </source>
</reference>
<dbReference type="Gene3D" id="3.30.420.10">
    <property type="entry name" value="Ribonuclease H-like superfamily/Ribonuclease H"/>
    <property type="match status" value="1"/>
</dbReference>
<keyword evidence="5" id="KW-0479">Metal-binding</keyword>
<name>A0ABR3YQA8_9PEZI</name>
<evidence type="ECO:0000259" key="8">
    <source>
        <dbReference type="PROSITE" id="PS50879"/>
    </source>
</evidence>
<evidence type="ECO:0000313" key="9">
    <source>
        <dbReference type="EMBL" id="KAL1890062.1"/>
    </source>
</evidence>
<dbReference type="InterPro" id="IPR002156">
    <property type="entry name" value="RNaseH_domain"/>
</dbReference>
<keyword evidence="6" id="KW-0255">Endonuclease</keyword>
<evidence type="ECO:0000256" key="6">
    <source>
        <dbReference type="ARBA" id="ARBA00022759"/>
    </source>
</evidence>
<dbReference type="CDD" id="cd13934">
    <property type="entry name" value="RNase_H_Dikarya_like"/>
    <property type="match status" value="1"/>
</dbReference>
<evidence type="ECO:0000256" key="1">
    <source>
        <dbReference type="ARBA" id="ARBA00000077"/>
    </source>
</evidence>
<dbReference type="EC" id="3.1.26.4" evidence="3"/>
<comment type="caution">
    <text evidence="9">The sequence shown here is derived from an EMBL/GenBank/DDBJ whole genome shotgun (WGS) entry which is preliminary data.</text>
</comment>
<evidence type="ECO:0000313" key="10">
    <source>
        <dbReference type="Proteomes" id="UP001583186"/>
    </source>
</evidence>
<proteinExistence type="inferred from homology"/>
<organism evidence="9 10">
    <name type="scientific">Sporothrix stenoceras</name>
    <dbReference type="NCBI Taxonomy" id="5173"/>
    <lineage>
        <taxon>Eukaryota</taxon>
        <taxon>Fungi</taxon>
        <taxon>Dikarya</taxon>
        <taxon>Ascomycota</taxon>
        <taxon>Pezizomycotina</taxon>
        <taxon>Sordariomycetes</taxon>
        <taxon>Sordariomycetidae</taxon>
        <taxon>Ophiostomatales</taxon>
        <taxon>Ophiostomataceae</taxon>
        <taxon>Sporothrix</taxon>
    </lineage>
</organism>
<dbReference type="InterPro" id="IPR036397">
    <property type="entry name" value="RNaseH_sf"/>
</dbReference>
<evidence type="ECO:0000256" key="2">
    <source>
        <dbReference type="ARBA" id="ARBA00005300"/>
    </source>
</evidence>
<evidence type="ECO:0000256" key="7">
    <source>
        <dbReference type="ARBA" id="ARBA00022801"/>
    </source>
</evidence>
<dbReference type="PANTHER" id="PTHR10642">
    <property type="entry name" value="RIBONUCLEASE H1"/>
    <property type="match status" value="1"/>
</dbReference>
<accession>A0ABR3YQA8</accession>
<dbReference type="EMBL" id="JAWCUI010000066">
    <property type="protein sequence ID" value="KAL1890062.1"/>
    <property type="molecule type" value="Genomic_DNA"/>
</dbReference>
<keyword evidence="7" id="KW-0378">Hydrolase</keyword>
<feature type="domain" description="RNase H type-1" evidence="8">
    <location>
        <begin position="179"/>
        <end position="338"/>
    </location>
</feature>
<dbReference type="InterPro" id="IPR050092">
    <property type="entry name" value="RNase_H"/>
</dbReference>
<dbReference type="PANTHER" id="PTHR10642:SF26">
    <property type="entry name" value="RIBONUCLEASE H1"/>
    <property type="match status" value="1"/>
</dbReference>
<keyword evidence="4" id="KW-0540">Nuclease</keyword>
<evidence type="ECO:0000256" key="5">
    <source>
        <dbReference type="ARBA" id="ARBA00022723"/>
    </source>
</evidence>
<dbReference type="PROSITE" id="PS50879">
    <property type="entry name" value="RNASE_H_1"/>
    <property type="match status" value="1"/>
</dbReference>
<gene>
    <name evidence="9" type="ORF">Sste5346_008498</name>
</gene>
<sequence length="357" mass="41088">MTEVYIDDPIELPNGKLVCRRHREVHCFICCVDYSFMYEDDEDEAEFSDEDEVEFSDDNDLDADIPYQMPDGRLVCYRHRRMVCEDCGDNYSFTARPGWEFRSDDGRDDDGVEDITAQQHKRTTLSASIREGPRRAAGWHFPSKFRPPVPDVIPVHLFSGLKSINSKGDIRFTLAENQNETATIIYTDGACLNNGQANPRAGWGFWYGMTADEHHLVCHGRLEKKGPFGDDALQTSNRAELRAVIAALRFRDWSLEGFKLVVIGTDSVYVVEGSTKWAKTWMEKNWRTKYGPVKNKDLWEALLGEIEQYKNYGIEVMLWRIPRDWNMIADGVAKEAAAMEDQSDEFKDIEMDMTEMV</sequence>
<dbReference type="SUPFAM" id="SSF53098">
    <property type="entry name" value="Ribonuclease H-like"/>
    <property type="match status" value="1"/>
</dbReference>
<dbReference type="Proteomes" id="UP001583186">
    <property type="component" value="Unassembled WGS sequence"/>
</dbReference>
<evidence type="ECO:0000256" key="4">
    <source>
        <dbReference type="ARBA" id="ARBA00022722"/>
    </source>
</evidence>
<evidence type="ECO:0000256" key="3">
    <source>
        <dbReference type="ARBA" id="ARBA00012180"/>
    </source>
</evidence>
<dbReference type="InterPro" id="IPR012337">
    <property type="entry name" value="RNaseH-like_sf"/>
</dbReference>
<keyword evidence="10" id="KW-1185">Reference proteome</keyword>
<protein>
    <recommendedName>
        <fullName evidence="3">ribonuclease H</fullName>
        <ecNumber evidence="3">3.1.26.4</ecNumber>
    </recommendedName>
</protein>
<comment type="similarity">
    <text evidence="2">Belongs to the RNase H family.</text>
</comment>
<comment type="catalytic activity">
    <reaction evidence="1">
        <text>Endonucleolytic cleavage to 5'-phosphomonoester.</text>
        <dbReference type="EC" id="3.1.26.4"/>
    </reaction>
</comment>
<dbReference type="Pfam" id="PF00075">
    <property type="entry name" value="RNase_H"/>
    <property type="match status" value="1"/>
</dbReference>